<feature type="compositionally biased region" description="Low complexity" evidence="2">
    <location>
        <begin position="25"/>
        <end position="38"/>
    </location>
</feature>
<reference evidence="4 5" key="1">
    <citation type="submission" date="2021-07" db="EMBL/GenBank/DDBJ databases">
        <title>Paenibacillus radiodurans sp. nov., isolated from the southeastern edge of Tengger Desert.</title>
        <authorList>
            <person name="Zhang G."/>
        </authorList>
    </citation>
    <scope>NUCLEOTIDE SEQUENCE [LARGE SCALE GENOMIC DNA]</scope>
    <source>
        <strain evidence="4 5">DT7-4</strain>
    </source>
</reference>
<evidence type="ECO:0000259" key="3">
    <source>
        <dbReference type="SMART" id="SM00854"/>
    </source>
</evidence>
<dbReference type="CDD" id="cd07381">
    <property type="entry name" value="MPP_CapA"/>
    <property type="match status" value="1"/>
</dbReference>
<comment type="similarity">
    <text evidence="1">Belongs to the CapA family.</text>
</comment>
<proteinExistence type="inferred from homology"/>
<organism evidence="4 5">
    <name type="scientific">Paenibacillus oenotherae</name>
    <dbReference type="NCBI Taxonomy" id="1435645"/>
    <lineage>
        <taxon>Bacteria</taxon>
        <taxon>Bacillati</taxon>
        <taxon>Bacillota</taxon>
        <taxon>Bacilli</taxon>
        <taxon>Bacillales</taxon>
        <taxon>Paenibacillaceae</taxon>
        <taxon>Paenibacillus</taxon>
    </lineage>
</organism>
<sequence>MNTEPLNAERQGTEKPGLTTDTVKQGQDQEQGQEQGQEQDPDAAVGEDPVTKPDTSEPPLQSGTSDALWVAVGDIMMHMPQLPAYYDKSAKRYDFNPYFTEVKPLLEQGDWSLANLETPISGKELGYSGFPRFNAPSELAEALKYAGFNIVTNANNHSLDRGAEGIARTLRHLEEQGFSTKGTARSKAEAEALTIIERQGIGMGLLAYTYGTNGIPLPKDKPYSVAIIDEKAIIRDINRLREAGADFITVVLHFGIEYQTVPNDTQKQLARKLIAAGADIIAGAHPHVVQPYETVDVTEADGSLRRGLIIYSMGNFISNQRGETKDCGVIFKVHIHKDHASGITAIGDIEAIPTWVHRVKKNKANHYQIIPMEQAIKHGTTDGLSAADYKEMKRNLSVLSKRLQSMSAKPVMLNAEAPVE</sequence>
<dbReference type="EMBL" id="JAHZIJ010000002">
    <property type="protein sequence ID" value="MBW7474115.1"/>
    <property type="molecule type" value="Genomic_DNA"/>
</dbReference>
<protein>
    <submittedName>
        <fullName evidence="4">CapA family protein</fullName>
    </submittedName>
</protein>
<feature type="region of interest" description="Disordered" evidence="2">
    <location>
        <begin position="1"/>
        <end position="64"/>
    </location>
</feature>
<dbReference type="SMART" id="SM00854">
    <property type="entry name" value="PGA_cap"/>
    <property type="match status" value="1"/>
</dbReference>
<evidence type="ECO:0000256" key="1">
    <source>
        <dbReference type="ARBA" id="ARBA00005662"/>
    </source>
</evidence>
<comment type="caution">
    <text evidence="4">The sequence shown here is derived from an EMBL/GenBank/DDBJ whole genome shotgun (WGS) entry which is preliminary data.</text>
</comment>
<dbReference type="InterPro" id="IPR019079">
    <property type="entry name" value="Capsule_synth_CapA"/>
</dbReference>
<evidence type="ECO:0000256" key="2">
    <source>
        <dbReference type="SAM" id="MobiDB-lite"/>
    </source>
</evidence>
<dbReference type="PANTHER" id="PTHR33393:SF12">
    <property type="entry name" value="CAPSULE BIOSYNTHESIS PROTEIN CAPA"/>
    <property type="match status" value="1"/>
</dbReference>
<evidence type="ECO:0000313" key="5">
    <source>
        <dbReference type="Proteomes" id="UP000812277"/>
    </source>
</evidence>
<accession>A0ABS7D2F2</accession>
<dbReference type="Gene3D" id="3.60.21.10">
    <property type="match status" value="1"/>
</dbReference>
<feature type="domain" description="Capsule synthesis protein CapA" evidence="3">
    <location>
        <begin position="68"/>
        <end position="320"/>
    </location>
</feature>
<name>A0ABS7D2F2_9BACL</name>
<dbReference type="InterPro" id="IPR052169">
    <property type="entry name" value="CW_Biosynth-Accessory"/>
</dbReference>
<evidence type="ECO:0000313" key="4">
    <source>
        <dbReference type="EMBL" id="MBW7474115.1"/>
    </source>
</evidence>
<dbReference type="Pfam" id="PF09587">
    <property type="entry name" value="PGA_cap"/>
    <property type="match status" value="1"/>
</dbReference>
<dbReference type="Proteomes" id="UP000812277">
    <property type="component" value="Unassembled WGS sequence"/>
</dbReference>
<dbReference type="PANTHER" id="PTHR33393">
    <property type="entry name" value="POLYGLUTAMINE SYNTHESIS ACCESSORY PROTEIN RV0574C-RELATED"/>
    <property type="match status" value="1"/>
</dbReference>
<keyword evidence="5" id="KW-1185">Reference proteome</keyword>
<dbReference type="InterPro" id="IPR029052">
    <property type="entry name" value="Metallo-depent_PP-like"/>
</dbReference>
<gene>
    <name evidence="4" type="ORF">K0T92_05120</name>
</gene>
<dbReference type="SUPFAM" id="SSF56300">
    <property type="entry name" value="Metallo-dependent phosphatases"/>
    <property type="match status" value="1"/>
</dbReference>